<dbReference type="Proteomes" id="UP001239111">
    <property type="component" value="Chromosome 2"/>
</dbReference>
<proteinExistence type="predicted"/>
<reference evidence="1" key="1">
    <citation type="submission" date="2023-04" db="EMBL/GenBank/DDBJ databases">
        <title>A chromosome-level genome assembly of the parasitoid wasp Eretmocerus hayati.</title>
        <authorList>
            <person name="Zhong Y."/>
            <person name="Liu S."/>
            <person name="Liu Y."/>
        </authorList>
    </citation>
    <scope>NUCLEOTIDE SEQUENCE</scope>
    <source>
        <strain evidence="1">ZJU_SS_LIU_2023</strain>
    </source>
</reference>
<comment type="caution">
    <text evidence="1">The sequence shown here is derived from an EMBL/GenBank/DDBJ whole genome shotgun (WGS) entry which is preliminary data.</text>
</comment>
<evidence type="ECO:0000313" key="2">
    <source>
        <dbReference type="Proteomes" id="UP001239111"/>
    </source>
</evidence>
<gene>
    <name evidence="1" type="ORF">QAD02_015101</name>
</gene>
<accession>A0ACC2P6U7</accession>
<organism evidence="1 2">
    <name type="scientific">Eretmocerus hayati</name>
    <dbReference type="NCBI Taxonomy" id="131215"/>
    <lineage>
        <taxon>Eukaryota</taxon>
        <taxon>Metazoa</taxon>
        <taxon>Ecdysozoa</taxon>
        <taxon>Arthropoda</taxon>
        <taxon>Hexapoda</taxon>
        <taxon>Insecta</taxon>
        <taxon>Pterygota</taxon>
        <taxon>Neoptera</taxon>
        <taxon>Endopterygota</taxon>
        <taxon>Hymenoptera</taxon>
        <taxon>Apocrita</taxon>
        <taxon>Proctotrupomorpha</taxon>
        <taxon>Chalcidoidea</taxon>
        <taxon>Aphelinidae</taxon>
        <taxon>Aphelininae</taxon>
        <taxon>Eretmocerus</taxon>
    </lineage>
</organism>
<keyword evidence="2" id="KW-1185">Reference proteome</keyword>
<evidence type="ECO:0000313" key="1">
    <source>
        <dbReference type="EMBL" id="KAJ8679314.1"/>
    </source>
</evidence>
<sequence length="513" mass="55172">MAGKRTASTDLNADNWNEEDEPEDAGTFQKAPDDVLTRRVVKTARRRLPASGESSTKSAFGGFGGFKTTAPSTSSPFSFLAKPKSDNSTITSSSTNLGSSKTPTTNGLTKISENGLGVSASTSASSTQVSRDLKTKSVTTEKECTSPKKAPEYYAKLKGLNQSVAQWIKTHVDANPVCILTPIFRDYEKYLKDIEMKHSSDLGNQKVPGTKQDPKIESKPAGIIQSVISTSKKQDNFMFSGSTSKISKGETSDGWKPEKSIFSSASPATKSIFSSTDKPESKSPFIATSTIVGDNNPFLTKKPTIDSEKDAESNKPESKSASGPTSVTFSQSTSSLNPSAPAFSFGQNSTSPVSAGFSFGGGKPFTFGTTAVKPVETDEKPTSNDDKEDEDDEPPKPDFKPVTEEGSIYEQRCKVFVKKDNNYSDKGVGTLFLKPAPNDKMQLIVRAVNSLGNLLLNTLLTDSIPIKRLNKTNIMLVCLPLPTAEPPPVATLLRVKTPEEADALFEALQKHKK</sequence>
<name>A0ACC2P6U7_9HYME</name>
<protein>
    <submittedName>
        <fullName evidence="1">Uncharacterized protein</fullName>
    </submittedName>
</protein>
<dbReference type="EMBL" id="CM056742">
    <property type="protein sequence ID" value="KAJ8679314.1"/>
    <property type="molecule type" value="Genomic_DNA"/>
</dbReference>